<dbReference type="KEGG" id="skr:BRX40_12505"/>
<gene>
    <name evidence="3" type="ORF">BRX40_12505</name>
    <name evidence="4" type="ORF">CA257_07285</name>
</gene>
<dbReference type="EMBL" id="CP018820">
    <property type="protein sequence ID" value="APR53139.1"/>
    <property type="molecule type" value="Genomic_DNA"/>
</dbReference>
<dbReference type="OrthoDB" id="9783100at2"/>
<dbReference type="GeneID" id="44133386"/>
<dbReference type="EMBL" id="QQWO01000005">
    <property type="protein sequence ID" value="RSV04715.1"/>
    <property type="molecule type" value="Genomic_DNA"/>
</dbReference>
<feature type="chain" id="PRO_5041763200" evidence="2">
    <location>
        <begin position="23"/>
        <end position="491"/>
    </location>
</feature>
<evidence type="ECO:0000313" key="6">
    <source>
        <dbReference type="Proteomes" id="UP000286681"/>
    </source>
</evidence>
<keyword evidence="2" id="KW-0732">Signal</keyword>
<dbReference type="AlphaFoldDB" id="A0A1L6JB28"/>
<dbReference type="InterPro" id="IPR003423">
    <property type="entry name" value="OMP_efflux"/>
</dbReference>
<dbReference type="GO" id="GO:0005886">
    <property type="term" value="C:plasma membrane"/>
    <property type="evidence" value="ECO:0007669"/>
    <property type="project" value="UniProtKB-SubCell"/>
</dbReference>
<dbReference type="InterPro" id="IPR010131">
    <property type="entry name" value="MdtP/NodT-like"/>
</dbReference>
<reference evidence="4 6" key="3">
    <citation type="submission" date="2018-07" db="EMBL/GenBank/DDBJ databases">
        <title>Genomic and Epidemiologic Investigation of an Indolent Hospital Outbreak.</title>
        <authorList>
            <person name="Johnson R.C."/>
            <person name="Deming C."/>
            <person name="Conlan S."/>
            <person name="Zellmer C.J."/>
            <person name="Michelin A.V."/>
            <person name="Lee-Lin S."/>
            <person name="Thomas P.J."/>
            <person name="Park M."/>
            <person name="Weingarten R.A."/>
            <person name="Less J."/>
            <person name="Dekker J.P."/>
            <person name="Frank K.M."/>
            <person name="Musser K.A."/>
            <person name="Mcquiston J.R."/>
            <person name="Henderson D.K."/>
            <person name="Lau A.F."/>
            <person name="Palmore T.N."/>
            <person name="Segre J.A."/>
        </authorList>
    </citation>
    <scope>NUCLEOTIDE SEQUENCE [LARGE SCALE GENOMIC DNA]</scope>
    <source>
        <strain evidence="4 6">SK-NIH.Env10_0317</strain>
    </source>
</reference>
<evidence type="ECO:0000313" key="4">
    <source>
        <dbReference type="EMBL" id="RSV04715.1"/>
    </source>
</evidence>
<keyword evidence="2" id="KW-0449">Lipoprotein</keyword>
<dbReference type="RefSeq" id="WP_075151811.1">
    <property type="nucleotide sequence ID" value="NZ_CP018820.1"/>
</dbReference>
<keyword evidence="2" id="KW-1134">Transmembrane beta strand</keyword>
<name>A0A1L6JB28_9SPHN</name>
<dbReference type="STRING" id="93064.BRX40_12505"/>
<organism evidence="3 5">
    <name type="scientific">Sphingomonas koreensis</name>
    <dbReference type="NCBI Taxonomy" id="93064"/>
    <lineage>
        <taxon>Bacteria</taxon>
        <taxon>Pseudomonadati</taxon>
        <taxon>Pseudomonadota</taxon>
        <taxon>Alphaproteobacteria</taxon>
        <taxon>Sphingomonadales</taxon>
        <taxon>Sphingomonadaceae</taxon>
        <taxon>Sphingomonas</taxon>
    </lineage>
</organism>
<dbReference type="Proteomes" id="UP000185161">
    <property type="component" value="Chromosome"/>
</dbReference>
<dbReference type="PROSITE" id="PS51257">
    <property type="entry name" value="PROKAR_LIPOPROTEIN"/>
    <property type="match status" value="1"/>
</dbReference>
<dbReference type="Gene3D" id="2.20.200.10">
    <property type="entry name" value="Outer membrane efflux proteins (OEP)"/>
    <property type="match status" value="1"/>
</dbReference>
<dbReference type="Pfam" id="PF02321">
    <property type="entry name" value="OEP"/>
    <property type="match status" value="2"/>
</dbReference>
<dbReference type="PANTHER" id="PTHR30203:SF25">
    <property type="entry name" value="OUTER MEMBRANE PROTEIN-RELATED"/>
    <property type="match status" value="1"/>
</dbReference>
<protein>
    <submittedName>
        <fullName evidence="4">TolC family protein</fullName>
    </submittedName>
</protein>
<comment type="subcellular location">
    <subcellularLocation>
        <location evidence="2">Cell membrane</location>
        <topology evidence="2">Lipid-anchor</topology>
    </subcellularLocation>
</comment>
<reference evidence="5" key="2">
    <citation type="submission" date="2016-12" db="EMBL/GenBank/DDBJ databases">
        <title>Whole genome sequencing of Sphingomonas sp. ABOJV.</title>
        <authorList>
            <person name="Conlan S."/>
            <person name="Thomas P.J."/>
            <person name="Mullikin J."/>
            <person name="Palmore T.N."/>
            <person name="Frank K.M."/>
            <person name="Segre J.A."/>
        </authorList>
    </citation>
    <scope>NUCLEOTIDE SEQUENCE [LARGE SCALE GENOMIC DNA]</scope>
    <source>
        <strain evidence="5">ABOJV</strain>
    </source>
</reference>
<dbReference type="NCBIfam" id="TIGR01845">
    <property type="entry name" value="outer_NodT"/>
    <property type="match status" value="1"/>
</dbReference>
<evidence type="ECO:0000313" key="3">
    <source>
        <dbReference type="EMBL" id="APR53139.1"/>
    </source>
</evidence>
<dbReference type="Proteomes" id="UP000286681">
    <property type="component" value="Unassembled WGS sequence"/>
</dbReference>
<dbReference type="SUPFAM" id="SSF56954">
    <property type="entry name" value="Outer membrane efflux proteins (OEP)"/>
    <property type="match status" value="1"/>
</dbReference>
<keyword evidence="2" id="KW-0812">Transmembrane</keyword>
<reference evidence="3" key="1">
    <citation type="submission" date="2016-12" db="EMBL/GenBank/DDBJ databases">
        <title>Whole genome sequencing of Sphingomonas koreensis.</title>
        <authorList>
            <person name="Conlan S."/>
            <person name="Thomas P.J."/>
            <person name="Mullikin J."/>
            <person name="Palmore T.N."/>
            <person name="Frank K.M."/>
            <person name="Segre J.A."/>
        </authorList>
    </citation>
    <scope>NUCLEOTIDE SEQUENCE</scope>
    <source>
        <strain evidence="3">ABOJV</strain>
    </source>
</reference>
<keyword evidence="2" id="KW-0564">Palmitate</keyword>
<dbReference type="PANTHER" id="PTHR30203">
    <property type="entry name" value="OUTER MEMBRANE CATION EFFLUX PROTEIN"/>
    <property type="match status" value="1"/>
</dbReference>
<sequence length="491" mass="51236">MTLLAKLSPAALLLGLAGCATVGPDYVPPKIAAPGAYAAQPAGIGGTSAETAWWRQFGDPALEALIVEALAANLDARLAVARLDEARALAGMSRAARLPGGGVDAGYQRRRLADVERPGGQPREGDSLRAGAEASWEIDLFGRIRRGVEAAEAEVGGAEALLRSARAAVTADVASQYFQLRGSEAALAVGRRQVELQRRSLDIARKLERAGAGARFDIVRAEARLAAVEATLPGIEQRIGTARHALAVLLGQAPQGFAGPAPATTSLPQIAQISVGAPADLLRRRPDIAAAERALAAATARRGVAEADLFPTVRLSGFIGLLAGGFESLFSGGALAFSGGPSLDWGVFDMPRLRAQVRVADARTDAALIDYHRTVLGALRDVEDALVAYGAIRTSLATRDRQVGASREAARMASVRFREGEGQYLDVLDAERGLYEAEATLIDARMQHLVSVVDIHRALGGGWEVCETGDGPLCSGGAPGDQRLSGLDRAG</sequence>
<keyword evidence="5" id="KW-1185">Reference proteome</keyword>
<feature type="signal peptide" evidence="2">
    <location>
        <begin position="1"/>
        <end position="22"/>
    </location>
</feature>
<accession>A0A1L6JB28</accession>
<evidence type="ECO:0000256" key="1">
    <source>
        <dbReference type="ARBA" id="ARBA00007613"/>
    </source>
</evidence>
<comment type="similarity">
    <text evidence="1 2">Belongs to the outer membrane factor (OMF) (TC 1.B.17) family.</text>
</comment>
<evidence type="ECO:0000313" key="5">
    <source>
        <dbReference type="Proteomes" id="UP000185161"/>
    </source>
</evidence>
<evidence type="ECO:0000256" key="2">
    <source>
        <dbReference type="RuleBase" id="RU362097"/>
    </source>
</evidence>
<dbReference type="Gene3D" id="1.20.1600.10">
    <property type="entry name" value="Outer membrane efflux proteins (OEP)"/>
    <property type="match status" value="1"/>
</dbReference>
<proteinExistence type="inferred from homology"/>
<keyword evidence="2" id="KW-0472">Membrane</keyword>
<dbReference type="GO" id="GO:0015562">
    <property type="term" value="F:efflux transmembrane transporter activity"/>
    <property type="evidence" value="ECO:0007669"/>
    <property type="project" value="InterPro"/>
</dbReference>